<dbReference type="AlphaFoldDB" id="A0AAV2Q5E1"/>
<feature type="domain" description="MARVEL" evidence="7">
    <location>
        <begin position="1"/>
        <end position="106"/>
    </location>
</feature>
<dbReference type="GO" id="GO:0016020">
    <property type="term" value="C:membrane"/>
    <property type="evidence" value="ECO:0007669"/>
    <property type="project" value="UniProtKB-SubCell"/>
</dbReference>
<evidence type="ECO:0000313" key="9">
    <source>
        <dbReference type="Proteomes" id="UP001497623"/>
    </source>
</evidence>
<evidence type="ECO:0000256" key="1">
    <source>
        <dbReference type="ARBA" id="ARBA00004141"/>
    </source>
</evidence>
<comment type="caution">
    <text evidence="8">The sequence shown here is derived from an EMBL/GenBank/DDBJ whole genome shotgun (WGS) entry which is preliminary data.</text>
</comment>
<evidence type="ECO:0000259" key="7">
    <source>
        <dbReference type="PROSITE" id="PS51225"/>
    </source>
</evidence>
<gene>
    <name evidence="8" type="ORF">MNOR_LOCUS7279</name>
</gene>
<organism evidence="8 9">
    <name type="scientific">Meganyctiphanes norvegica</name>
    <name type="common">Northern krill</name>
    <name type="synonym">Thysanopoda norvegica</name>
    <dbReference type="NCBI Taxonomy" id="48144"/>
    <lineage>
        <taxon>Eukaryota</taxon>
        <taxon>Metazoa</taxon>
        <taxon>Ecdysozoa</taxon>
        <taxon>Arthropoda</taxon>
        <taxon>Crustacea</taxon>
        <taxon>Multicrustacea</taxon>
        <taxon>Malacostraca</taxon>
        <taxon>Eumalacostraca</taxon>
        <taxon>Eucarida</taxon>
        <taxon>Euphausiacea</taxon>
        <taxon>Euphausiidae</taxon>
        <taxon>Meganyctiphanes</taxon>
    </lineage>
</organism>
<sequence>VLCFIVIGCFFGIVHGWGFFVASTIIGALFHSAALFICYACQQTQIQKTYLELMLNIWFAIALFSCSILLMTTGLGLGAWIAAGVFCLLLAVVYGGDAFFAYRNFVAIPVPFTNYNANPAPFNNHNANYGGEVFSTSTNGQQPSLQIQDQGNSNPYAMYNPYNPTGQNHQLNAGGLMGHSPSRAAT</sequence>
<keyword evidence="9" id="KW-1185">Reference proteome</keyword>
<comment type="subcellular location">
    <subcellularLocation>
        <location evidence="1">Membrane</location>
        <topology evidence="1">Multi-pass membrane protein</topology>
    </subcellularLocation>
</comment>
<dbReference type="Proteomes" id="UP001497623">
    <property type="component" value="Unassembled WGS sequence"/>
</dbReference>
<proteinExistence type="predicted"/>
<evidence type="ECO:0000256" key="5">
    <source>
        <dbReference type="PROSITE-ProRule" id="PRU00581"/>
    </source>
</evidence>
<evidence type="ECO:0000313" key="8">
    <source>
        <dbReference type="EMBL" id="CAL4068477.1"/>
    </source>
</evidence>
<feature type="transmembrane region" description="Helical" evidence="6">
    <location>
        <begin position="53"/>
        <end position="71"/>
    </location>
</feature>
<evidence type="ECO:0000256" key="4">
    <source>
        <dbReference type="ARBA" id="ARBA00023136"/>
    </source>
</evidence>
<evidence type="ECO:0000256" key="2">
    <source>
        <dbReference type="ARBA" id="ARBA00022692"/>
    </source>
</evidence>
<dbReference type="PROSITE" id="PS51225">
    <property type="entry name" value="MARVEL"/>
    <property type="match status" value="1"/>
</dbReference>
<keyword evidence="2 5" id="KW-0812">Transmembrane</keyword>
<feature type="transmembrane region" description="Helical" evidence="6">
    <location>
        <begin position="77"/>
        <end position="95"/>
    </location>
</feature>
<feature type="non-terminal residue" evidence="8">
    <location>
        <position position="1"/>
    </location>
</feature>
<dbReference type="EMBL" id="CAXKWB010003166">
    <property type="protein sequence ID" value="CAL4068477.1"/>
    <property type="molecule type" value="Genomic_DNA"/>
</dbReference>
<keyword evidence="3 6" id="KW-1133">Transmembrane helix</keyword>
<name>A0AAV2Q5E1_MEGNR</name>
<accession>A0AAV2Q5E1</accession>
<reference evidence="8 9" key="1">
    <citation type="submission" date="2024-05" db="EMBL/GenBank/DDBJ databases">
        <authorList>
            <person name="Wallberg A."/>
        </authorList>
    </citation>
    <scope>NUCLEOTIDE SEQUENCE [LARGE SCALE GENOMIC DNA]</scope>
</reference>
<keyword evidence="4 5" id="KW-0472">Membrane</keyword>
<protein>
    <recommendedName>
        <fullName evidence="7">MARVEL domain-containing protein</fullName>
    </recommendedName>
</protein>
<evidence type="ECO:0000256" key="3">
    <source>
        <dbReference type="ARBA" id="ARBA00022989"/>
    </source>
</evidence>
<feature type="transmembrane region" description="Helical" evidence="6">
    <location>
        <begin position="17"/>
        <end position="41"/>
    </location>
</feature>
<dbReference type="InterPro" id="IPR008253">
    <property type="entry name" value="Marvel"/>
</dbReference>
<evidence type="ECO:0000256" key="6">
    <source>
        <dbReference type="SAM" id="Phobius"/>
    </source>
</evidence>